<feature type="transmembrane region" description="Helical" evidence="2">
    <location>
        <begin position="69"/>
        <end position="94"/>
    </location>
</feature>
<dbReference type="Gene3D" id="3.40.50.1820">
    <property type="entry name" value="alpha/beta hydrolase"/>
    <property type="match status" value="1"/>
</dbReference>
<keyword evidence="4" id="KW-1185">Reference proteome</keyword>
<dbReference type="Pfam" id="PF07224">
    <property type="entry name" value="Chlorophyllase"/>
    <property type="match status" value="1"/>
</dbReference>
<reference evidence="3 4" key="1">
    <citation type="submission" date="2016-10" db="EMBL/GenBank/DDBJ databases">
        <authorList>
            <person name="de Groot N.N."/>
        </authorList>
    </citation>
    <scope>NUCLEOTIDE SEQUENCE [LARGE SCALE GENOMIC DNA]</scope>
    <source>
        <strain evidence="3 4">DSM 28129</strain>
    </source>
</reference>
<dbReference type="AlphaFoldDB" id="A0A1G7NLY3"/>
<dbReference type="SUPFAM" id="SSF53474">
    <property type="entry name" value="alpha/beta-Hydrolases"/>
    <property type="match status" value="1"/>
</dbReference>
<feature type="transmembrane region" description="Helical" evidence="2">
    <location>
        <begin position="125"/>
        <end position="148"/>
    </location>
</feature>
<dbReference type="InterPro" id="IPR029058">
    <property type="entry name" value="AB_hydrolase_fold"/>
</dbReference>
<protein>
    <submittedName>
        <fullName evidence="3">Dienelactone hydrolase</fullName>
    </submittedName>
</protein>
<organism evidence="3 4">
    <name type="scientific">Fontibacillus panacisegetis</name>
    <dbReference type="NCBI Taxonomy" id="670482"/>
    <lineage>
        <taxon>Bacteria</taxon>
        <taxon>Bacillati</taxon>
        <taxon>Bacillota</taxon>
        <taxon>Bacilli</taxon>
        <taxon>Bacillales</taxon>
        <taxon>Paenibacillaceae</taxon>
        <taxon>Fontibacillus</taxon>
    </lineage>
</organism>
<feature type="region of interest" description="Disordered" evidence="1">
    <location>
        <begin position="576"/>
        <end position="598"/>
    </location>
</feature>
<evidence type="ECO:0000256" key="2">
    <source>
        <dbReference type="SAM" id="Phobius"/>
    </source>
</evidence>
<keyword evidence="2" id="KW-0472">Membrane</keyword>
<dbReference type="STRING" id="670482.SAMN04488542_11649"/>
<accession>A0A1G7NLY3</accession>
<dbReference type="InterPro" id="IPR017395">
    <property type="entry name" value="Chlorophyllase-like"/>
</dbReference>
<dbReference type="Proteomes" id="UP000198972">
    <property type="component" value="Unassembled WGS sequence"/>
</dbReference>
<dbReference type="PANTHER" id="PTHR33428:SF14">
    <property type="entry name" value="CARBOXYLESTERASE TYPE B DOMAIN-CONTAINING PROTEIN"/>
    <property type="match status" value="1"/>
</dbReference>
<evidence type="ECO:0000313" key="3">
    <source>
        <dbReference type="EMBL" id="SDF75068.1"/>
    </source>
</evidence>
<keyword evidence="2" id="KW-1133">Transmembrane helix</keyword>
<sequence length="756" mass="84452">MEIQLGTEYVVKKPKIPFRAKLANRVRQTYRYDTAFWRSSIAGPWGAGIFVFSLSAMGMPTGFGALIDIMLFALAGTTAMYVISHAIAILLALTGLPVPRLFAGSAIFSWAASFVAFFIEDQDFIVAAYISIAIMIAGLLIGLSFGLLMNKRVNLYNKIGFVAVIFTACITIVLWPSKYENAAVIQMDSVDEMSSENPAENGPYKVQHFNYGSGNDVWQAEFGKRVDLVSDSVDASTYITKWSKFRTVYWGFNQAALPLNGRVWMPEGTGAFPLVLIVHGNHLMEDYSDDGYAYLGELLASRGFIAVSVDENFLNYSVWTGIPDNDMQTRAWILLKHLQQIDKFAVDPSTSFYNKVDFSQIGLIGHSRGGQAVAMAADYKRWFALDTTLDDIDEYNIQAVAAIAPTDKKIDGMYTKLQDVNYLTLQGARDGDVKDFDGERQYARTTFTKNTTDFKASLYIADANHSQFNSGWGGHDISYPKGILLSRKGMLSAEEQRKIAKVYISAFLEATLHEQEQYLPLFHDYRTGLHWLPETSYLNRYESGQFVPWARFDEDANRMSIPQGGTAVGKEVKWKEEEAKNRSRSGKGTRGAVLERDGEETAASTYSISWKHAAPSGDEVTNSSKSQYLSFSLSDRSYELETKLETEIDELSKLDIDVEIESVDGVISHQPLSRFMSISPLPETRYTLLPWLDLNLSDGKYKDPTEAVFQTYMIPLSSFTEANPVIDLSGGIKRLTFRINGGPGIIMLDDIGIHYN</sequence>
<dbReference type="GO" id="GO:0016787">
    <property type="term" value="F:hydrolase activity"/>
    <property type="evidence" value="ECO:0007669"/>
    <property type="project" value="UniProtKB-KW"/>
</dbReference>
<feature type="transmembrane region" description="Helical" evidence="2">
    <location>
        <begin position="155"/>
        <end position="175"/>
    </location>
</feature>
<evidence type="ECO:0000256" key="1">
    <source>
        <dbReference type="SAM" id="MobiDB-lite"/>
    </source>
</evidence>
<keyword evidence="2" id="KW-0812">Transmembrane</keyword>
<feature type="transmembrane region" description="Helical" evidence="2">
    <location>
        <begin position="35"/>
        <end position="57"/>
    </location>
</feature>
<feature type="transmembrane region" description="Helical" evidence="2">
    <location>
        <begin position="101"/>
        <end position="119"/>
    </location>
</feature>
<dbReference type="EMBL" id="FNBG01000016">
    <property type="protein sequence ID" value="SDF75068.1"/>
    <property type="molecule type" value="Genomic_DNA"/>
</dbReference>
<dbReference type="PANTHER" id="PTHR33428">
    <property type="entry name" value="CHLOROPHYLLASE-2, CHLOROPLASTIC"/>
    <property type="match status" value="1"/>
</dbReference>
<keyword evidence="3" id="KW-0378">Hydrolase</keyword>
<evidence type="ECO:0000313" key="4">
    <source>
        <dbReference type="Proteomes" id="UP000198972"/>
    </source>
</evidence>
<gene>
    <name evidence="3" type="ORF">SAMN04488542_11649</name>
</gene>
<dbReference type="RefSeq" id="WP_091231640.1">
    <property type="nucleotide sequence ID" value="NZ_FNBG01000016.1"/>
</dbReference>
<name>A0A1G7NLY3_9BACL</name>
<dbReference type="OrthoDB" id="9808543at2"/>
<proteinExistence type="predicted"/>